<name>A0AAV5AGS2_9AGAM</name>
<keyword evidence="1" id="KW-0812">Transmembrane</keyword>
<feature type="transmembrane region" description="Helical" evidence="1">
    <location>
        <begin position="266"/>
        <end position="283"/>
    </location>
</feature>
<keyword evidence="1" id="KW-1133">Transmembrane helix</keyword>
<keyword evidence="3" id="KW-1185">Reference proteome</keyword>
<feature type="transmembrane region" description="Helical" evidence="1">
    <location>
        <begin position="231"/>
        <end position="254"/>
    </location>
</feature>
<feature type="transmembrane region" description="Helical" evidence="1">
    <location>
        <begin position="33"/>
        <end position="53"/>
    </location>
</feature>
<accession>A0AAV5AGS2</accession>
<evidence type="ECO:0000256" key="1">
    <source>
        <dbReference type="SAM" id="Phobius"/>
    </source>
</evidence>
<keyword evidence="1" id="KW-0472">Membrane</keyword>
<feature type="transmembrane region" description="Helical" evidence="1">
    <location>
        <begin position="104"/>
        <end position="125"/>
    </location>
</feature>
<sequence length="349" mass="38887">MDSSGTFRVSQWAPANETETDLINERLLLNGNVIGAVAYGVHATLYFLCLSLFWSSRKRDPRTSWIFGTYITINFILGSIGNAANIVENQYAFIDDRGFPGGPLAISFASYAIPINIAGFVAYVVNAWLQDGLLLYRFFIIFDHNYWIALIPGGLYIVSIIMSSLMLAQITNPNAGFFSRTSINFALTFWSISIGTTLLLTALIVSRLMYMKYQVRKAFVNKQTKTPYLSISATLVESAFLYSVVGLIFIITFVRNSPVETLFLPLLGQVQSIAPLLILLRVAQQRAWTRKTLKPETTRLDFVTITSELTTQTDSSRTRIGAFTTASKVNLPKSSFSETAFQDAFSASR</sequence>
<feature type="transmembrane region" description="Helical" evidence="1">
    <location>
        <begin position="65"/>
        <end position="84"/>
    </location>
</feature>
<reference evidence="2" key="1">
    <citation type="submission" date="2021-10" db="EMBL/GenBank/DDBJ databases">
        <title>De novo Genome Assembly of Clathrus columnatus (Basidiomycota, Fungi) Using Illumina and Nanopore Sequence Data.</title>
        <authorList>
            <person name="Ogiso-Tanaka E."/>
            <person name="Itagaki H."/>
            <person name="Hosoya T."/>
            <person name="Hosaka K."/>
        </authorList>
    </citation>
    <scope>NUCLEOTIDE SEQUENCE</scope>
    <source>
        <strain evidence="2">MO-923</strain>
    </source>
</reference>
<evidence type="ECO:0000313" key="3">
    <source>
        <dbReference type="Proteomes" id="UP001050691"/>
    </source>
</evidence>
<evidence type="ECO:0000313" key="2">
    <source>
        <dbReference type="EMBL" id="GJJ11140.1"/>
    </source>
</evidence>
<dbReference type="EMBL" id="BPWL01000006">
    <property type="protein sequence ID" value="GJJ11140.1"/>
    <property type="molecule type" value="Genomic_DNA"/>
</dbReference>
<organism evidence="2 3">
    <name type="scientific">Clathrus columnatus</name>
    <dbReference type="NCBI Taxonomy" id="1419009"/>
    <lineage>
        <taxon>Eukaryota</taxon>
        <taxon>Fungi</taxon>
        <taxon>Dikarya</taxon>
        <taxon>Basidiomycota</taxon>
        <taxon>Agaricomycotina</taxon>
        <taxon>Agaricomycetes</taxon>
        <taxon>Phallomycetidae</taxon>
        <taxon>Phallales</taxon>
        <taxon>Clathraceae</taxon>
        <taxon>Clathrus</taxon>
    </lineage>
</organism>
<comment type="caution">
    <text evidence="2">The sequence shown here is derived from an EMBL/GenBank/DDBJ whole genome shotgun (WGS) entry which is preliminary data.</text>
</comment>
<feature type="transmembrane region" description="Helical" evidence="1">
    <location>
        <begin position="187"/>
        <end position="210"/>
    </location>
</feature>
<proteinExistence type="predicted"/>
<dbReference type="AlphaFoldDB" id="A0AAV5AGS2"/>
<feature type="transmembrane region" description="Helical" evidence="1">
    <location>
        <begin position="146"/>
        <end position="167"/>
    </location>
</feature>
<gene>
    <name evidence="2" type="ORF">Clacol_005371</name>
</gene>
<dbReference type="Proteomes" id="UP001050691">
    <property type="component" value="Unassembled WGS sequence"/>
</dbReference>
<protein>
    <submittedName>
        <fullName evidence="2">Uncharacterized protein</fullName>
    </submittedName>
</protein>